<dbReference type="RefSeq" id="WP_349118156.1">
    <property type="nucleotide sequence ID" value="NZ_JBBMFM010000026.1"/>
</dbReference>
<dbReference type="SUPFAM" id="SSF56784">
    <property type="entry name" value="HAD-like"/>
    <property type="match status" value="1"/>
</dbReference>
<dbReference type="Gene3D" id="3.30.1240.10">
    <property type="match status" value="1"/>
</dbReference>
<keyword evidence="2" id="KW-1185">Reference proteome</keyword>
<organism evidence="1 2">
    <name type="scientific">Enterocloster hominis</name>
    <name type="common">ex Hitch et al. 2024</name>
    <dbReference type="NCBI Taxonomy" id="1917870"/>
    <lineage>
        <taxon>Bacteria</taxon>
        <taxon>Bacillati</taxon>
        <taxon>Bacillota</taxon>
        <taxon>Clostridia</taxon>
        <taxon>Lachnospirales</taxon>
        <taxon>Lachnospiraceae</taxon>
        <taxon>Enterocloster</taxon>
    </lineage>
</organism>
<dbReference type="Gene3D" id="3.40.50.1000">
    <property type="entry name" value="HAD superfamily/HAD-like"/>
    <property type="match status" value="1"/>
</dbReference>
<feature type="non-terminal residue" evidence="1">
    <location>
        <position position="182"/>
    </location>
</feature>
<keyword evidence="1" id="KW-0378">Hydrolase</keyword>
<accession>A0ABV1D7X3</accession>
<dbReference type="EC" id="3.1.3.-" evidence="1"/>
<dbReference type="InterPro" id="IPR036412">
    <property type="entry name" value="HAD-like_sf"/>
</dbReference>
<reference evidence="1 2" key="1">
    <citation type="submission" date="2024-03" db="EMBL/GenBank/DDBJ databases">
        <title>Human intestinal bacterial collection.</title>
        <authorList>
            <person name="Pauvert C."/>
            <person name="Hitch T.C.A."/>
            <person name="Clavel T."/>
        </authorList>
    </citation>
    <scope>NUCLEOTIDE SEQUENCE [LARGE SCALE GENOMIC DNA]</scope>
    <source>
        <strain evidence="1 2">CLA-SR-H021</strain>
    </source>
</reference>
<evidence type="ECO:0000313" key="2">
    <source>
        <dbReference type="Proteomes" id="UP001454086"/>
    </source>
</evidence>
<protein>
    <submittedName>
        <fullName evidence="1">HAD family hydrolase</fullName>
        <ecNumber evidence="1">3.1.3.-</ecNumber>
    </submittedName>
</protein>
<dbReference type="GO" id="GO:0016787">
    <property type="term" value="F:hydrolase activity"/>
    <property type="evidence" value="ECO:0007669"/>
    <property type="project" value="UniProtKB-KW"/>
</dbReference>
<evidence type="ECO:0000313" key="1">
    <source>
        <dbReference type="EMBL" id="MEQ2425204.1"/>
    </source>
</evidence>
<gene>
    <name evidence="1" type="ORF">WMQ36_09490</name>
</gene>
<dbReference type="Proteomes" id="UP001454086">
    <property type="component" value="Unassembled WGS sequence"/>
</dbReference>
<comment type="caution">
    <text evidence="1">The sequence shown here is derived from an EMBL/GenBank/DDBJ whole genome shotgun (WGS) entry which is preliminary data.</text>
</comment>
<name>A0ABV1D7X3_9FIRM</name>
<dbReference type="PANTHER" id="PTHR10000">
    <property type="entry name" value="PHOSPHOSERINE PHOSPHATASE"/>
    <property type="match status" value="1"/>
</dbReference>
<dbReference type="EMBL" id="JBBMFM010000026">
    <property type="protein sequence ID" value="MEQ2425204.1"/>
    <property type="molecule type" value="Genomic_DNA"/>
</dbReference>
<proteinExistence type="predicted"/>
<sequence>MEPSRKLVFIDLDGTLLDDSRRISAYSLDTIHRLRQSGSLPCIASGRPASMVRLYTHELMLDTPLITNNAANISHSGNLLRQTCLPPAAAWEFLDYCFYHHMDWAVFYTDSIYTADTPTRLMRYRDYNQRLEQAGFPPVPVTVVRSKDQAKALLSSGAERLSLLVHSLTQQQLILSYFEHAC</sequence>
<dbReference type="PANTHER" id="PTHR10000:SF8">
    <property type="entry name" value="HAD SUPERFAMILY HYDROLASE-LIKE, TYPE 3"/>
    <property type="match status" value="1"/>
</dbReference>
<dbReference type="Pfam" id="PF08282">
    <property type="entry name" value="Hydrolase_3"/>
    <property type="match status" value="1"/>
</dbReference>
<dbReference type="InterPro" id="IPR023214">
    <property type="entry name" value="HAD_sf"/>
</dbReference>